<feature type="binding site" evidence="17">
    <location>
        <position position="454"/>
    </location>
    <ligand>
        <name>AMP</name>
        <dbReference type="ChEBI" id="CHEBI:456215"/>
    </ligand>
</feature>
<comment type="subunit">
    <text evidence="17">Homotetramer.</text>
</comment>
<sequence length="515" mass="56269">MLYAHPILTCEEALAWEKSLLAGKEAEWTAMNKAGRSLGRAALDDFCEIAHMHSHAHRKPRVLVLVGKGHNGGDALLAADEIAHLRPEAEIFILPLIDKKECRTLTRRAWDLLEQRDHTQTISILKIANLDFEFCLDGLLGMQFRPPLRENAQQLLSMVNQHRSIRFRVAVDLPSGLGDENAFRADFTYATGILKTPAIDPKQADRVGRLKYLDIGFFEELYLGPQASCEDVLTHEVLSALRDWRPAASDKRKFGHLFIVAGSRNMPGALLMNAMAAVRSGVGLVTAFAPESIAPQLAAQLPEVMWTPWPETPDGGLALEGWYLLREKLPRATALLCGSGFGHERESRTLIEEIVAEVSLPIVLDADALFPSVLDVVSERGSNKGPVIITPHAGEFMRLSGRDSAVYDREALTWFAHKHNVITVLKGPLTRVTDGKFVHASTFGGPVLARGGSGDLLGGLMGGLLAQWPDDAFRAAGAGVVWHGMAANLMARERGAVSVATTDLLQYLSPVLRLA</sequence>
<accession>A0A8J3DGU6</accession>
<dbReference type="EC" id="4.2.1.136" evidence="17"/>
<dbReference type="GO" id="GO:0110051">
    <property type="term" value="P:metabolite repair"/>
    <property type="evidence" value="ECO:0007669"/>
    <property type="project" value="TreeGrafter"/>
</dbReference>
<dbReference type="Pfam" id="PF03853">
    <property type="entry name" value="YjeF_N"/>
    <property type="match status" value="1"/>
</dbReference>
<dbReference type="CDD" id="cd01171">
    <property type="entry name" value="YXKO-related"/>
    <property type="match status" value="1"/>
</dbReference>
<evidence type="ECO:0000256" key="13">
    <source>
        <dbReference type="ARBA" id="ARBA00023268"/>
    </source>
</evidence>
<keyword evidence="13" id="KW-0511">Multifunctional enzyme</keyword>
<dbReference type="GO" id="GO:0046496">
    <property type="term" value="P:nicotinamide nucleotide metabolic process"/>
    <property type="evidence" value="ECO:0007669"/>
    <property type="project" value="UniProtKB-UniRule"/>
</dbReference>
<reference evidence="21" key="1">
    <citation type="journal article" date="2014" name="Int. J. Syst. Evol. Microbiol.">
        <title>Complete genome sequence of Corynebacterium casei LMG S-19264T (=DSM 44701T), isolated from a smear-ripened cheese.</title>
        <authorList>
            <consortium name="US DOE Joint Genome Institute (JGI-PGF)"/>
            <person name="Walter F."/>
            <person name="Albersmeier A."/>
            <person name="Kalinowski J."/>
            <person name="Ruckert C."/>
        </authorList>
    </citation>
    <scope>NUCLEOTIDE SEQUENCE</scope>
    <source>
        <strain evidence="21">KCTC 12870</strain>
    </source>
</reference>
<evidence type="ECO:0000256" key="9">
    <source>
        <dbReference type="ARBA" id="ARBA00022958"/>
    </source>
</evidence>
<feature type="binding site" evidence="17">
    <location>
        <begin position="426"/>
        <end position="430"/>
    </location>
    <ligand>
        <name>AMP</name>
        <dbReference type="ChEBI" id="CHEBI:456215"/>
    </ligand>
</feature>
<dbReference type="GO" id="GO:0005524">
    <property type="term" value="F:ATP binding"/>
    <property type="evidence" value="ECO:0007669"/>
    <property type="project" value="UniProtKB-UniRule"/>
</dbReference>
<keyword evidence="22" id="KW-1185">Reference proteome</keyword>
<dbReference type="Pfam" id="PF01256">
    <property type="entry name" value="Carb_kinase"/>
    <property type="match status" value="1"/>
</dbReference>
<dbReference type="Proteomes" id="UP000642829">
    <property type="component" value="Unassembled WGS sequence"/>
</dbReference>
<gene>
    <name evidence="21" type="primary">nnr</name>
    <name evidence="17" type="synonym">nnrD</name>
    <name evidence="21" type="ORF">GCM10007047_15660</name>
</gene>
<evidence type="ECO:0000256" key="16">
    <source>
        <dbReference type="ARBA" id="ARBA00049209"/>
    </source>
</evidence>
<evidence type="ECO:0000256" key="8">
    <source>
        <dbReference type="ARBA" id="ARBA00022857"/>
    </source>
</evidence>
<evidence type="ECO:0000256" key="6">
    <source>
        <dbReference type="ARBA" id="ARBA00022741"/>
    </source>
</evidence>
<evidence type="ECO:0000256" key="14">
    <source>
        <dbReference type="ARBA" id="ARBA00025153"/>
    </source>
</evidence>
<dbReference type="AlphaFoldDB" id="A0A8J3DGU6"/>
<comment type="similarity">
    <text evidence="3 18">In the N-terminal section; belongs to the NnrE/AIBP family.</text>
</comment>
<dbReference type="PROSITE" id="PS51385">
    <property type="entry name" value="YJEF_N"/>
    <property type="match status" value="1"/>
</dbReference>
<keyword evidence="11 18" id="KW-0413">Isomerase</keyword>
<evidence type="ECO:0000256" key="10">
    <source>
        <dbReference type="ARBA" id="ARBA00023027"/>
    </source>
</evidence>
<dbReference type="PROSITE" id="PS51383">
    <property type="entry name" value="YJEF_C_3"/>
    <property type="match status" value="1"/>
</dbReference>
<evidence type="ECO:0000256" key="5">
    <source>
        <dbReference type="ARBA" id="ARBA00022723"/>
    </source>
</evidence>
<protein>
    <recommendedName>
        <fullName evidence="17">ADP-dependent (S)-NAD(P)H-hydrate dehydratase</fullName>
        <ecNumber evidence="17">4.2.1.136</ecNumber>
    </recommendedName>
    <alternativeName>
        <fullName evidence="17">ADP-dependent NAD(P)HX dehydratase</fullName>
    </alternativeName>
</protein>
<dbReference type="EMBL" id="BMXG01000008">
    <property type="protein sequence ID" value="GHC00249.1"/>
    <property type="molecule type" value="Genomic_DNA"/>
</dbReference>
<feature type="binding site" evidence="17">
    <location>
        <position position="455"/>
    </location>
    <ligand>
        <name>(6S)-NADPHX</name>
        <dbReference type="ChEBI" id="CHEBI:64076"/>
    </ligand>
</feature>
<comment type="function">
    <text evidence="17">Catalyzes the dehydration of the S-form of NAD(P)HX at the expense of ADP, which is converted to AMP. Together with NAD(P)HX epimerase, which catalyzes the epimerization of the S- and R-forms, the enzyme allows the repair of both epimers of NAD(P)HX, a damaged form of NAD(P)H that is a result of enzymatic or heat-dependent hydration.</text>
</comment>
<keyword evidence="9 18" id="KW-0630">Potassium</keyword>
<dbReference type="GO" id="GO:0052855">
    <property type="term" value="F:ADP-dependent NAD(P)H-hydrate dehydratase activity"/>
    <property type="evidence" value="ECO:0007669"/>
    <property type="project" value="UniProtKB-UniRule"/>
</dbReference>
<comment type="cofactor">
    <cofactor evidence="17">
        <name>Mg(2+)</name>
        <dbReference type="ChEBI" id="CHEBI:18420"/>
    </cofactor>
</comment>
<dbReference type="HAMAP" id="MF_01965">
    <property type="entry name" value="NADHX_dehydratase"/>
    <property type="match status" value="1"/>
</dbReference>
<evidence type="ECO:0000256" key="7">
    <source>
        <dbReference type="ARBA" id="ARBA00022840"/>
    </source>
</evidence>
<proteinExistence type="inferred from homology"/>
<dbReference type="GO" id="GO:0052856">
    <property type="term" value="F:NAD(P)HX epimerase activity"/>
    <property type="evidence" value="ECO:0007669"/>
    <property type="project" value="UniProtKB-EC"/>
</dbReference>
<evidence type="ECO:0000313" key="21">
    <source>
        <dbReference type="EMBL" id="GHC00249.1"/>
    </source>
</evidence>
<keyword evidence="8 17" id="KW-0521">NADP</keyword>
<evidence type="ECO:0000256" key="18">
    <source>
        <dbReference type="PIRNR" id="PIRNR017184"/>
    </source>
</evidence>
<evidence type="ECO:0000256" key="15">
    <source>
        <dbReference type="ARBA" id="ARBA00048238"/>
    </source>
</evidence>
<evidence type="ECO:0000256" key="17">
    <source>
        <dbReference type="HAMAP-Rule" id="MF_01965"/>
    </source>
</evidence>
<dbReference type="PANTHER" id="PTHR12592">
    <property type="entry name" value="ATP-DEPENDENT (S)-NAD(P)H-HYDRATE DEHYDRATASE FAMILY MEMBER"/>
    <property type="match status" value="1"/>
</dbReference>
<evidence type="ECO:0000256" key="11">
    <source>
        <dbReference type="ARBA" id="ARBA00023235"/>
    </source>
</evidence>
<feature type="binding site" evidence="17">
    <location>
        <position position="392"/>
    </location>
    <ligand>
        <name>(6S)-NADPHX</name>
        <dbReference type="ChEBI" id="CHEBI:64076"/>
    </ligand>
</feature>
<dbReference type="Gene3D" id="3.40.1190.20">
    <property type="match status" value="1"/>
</dbReference>
<feature type="domain" description="YjeF C-terminal" evidence="19">
    <location>
        <begin position="234"/>
        <end position="515"/>
    </location>
</feature>
<keyword evidence="12 17" id="KW-0456">Lyase</keyword>
<organism evidence="21 22">
    <name type="scientific">Cerasicoccus arenae</name>
    <dbReference type="NCBI Taxonomy" id="424488"/>
    <lineage>
        <taxon>Bacteria</taxon>
        <taxon>Pseudomonadati</taxon>
        <taxon>Verrucomicrobiota</taxon>
        <taxon>Opitutia</taxon>
        <taxon>Puniceicoccales</taxon>
        <taxon>Cerasicoccaceae</taxon>
        <taxon>Cerasicoccus</taxon>
    </lineage>
</organism>
<name>A0A8J3DGU6_9BACT</name>
<dbReference type="Gene3D" id="3.40.50.10260">
    <property type="entry name" value="YjeF N-terminal domain"/>
    <property type="match status" value="1"/>
</dbReference>
<dbReference type="PANTHER" id="PTHR12592:SF0">
    <property type="entry name" value="ATP-DEPENDENT (S)-NAD(P)H-HYDRATE DEHYDRATASE"/>
    <property type="match status" value="1"/>
</dbReference>
<dbReference type="InterPro" id="IPR000631">
    <property type="entry name" value="CARKD"/>
</dbReference>
<feature type="binding site" evidence="17">
    <location>
        <position position="269"/>
    </location>
    <ligand>
        <name>(6S)-NADPHX</name>
        <dbReference type="ChEBI" id="CHEBI:64076"/>
    </ligand>
</feature>
<dbReference type="RefSeq" id="WP_189513694.1">
    <property type="nucleotide sequence ID" value="NZ_BMXG01000008.1"/>
</dbReference>
<evidence type="ECO:0000313" key="22">
    <source>
        <dbReference type="Proteomes" id="UP000642829"/>
    </source>
</evidence>
<dbReference type="GO" id="GO:0046872">
    <property type="term" value="F:metal ion binding"/>
    <property type="evidence" value="ECO:0007669"/>
    <property type="project" value="UniProtKB-UniRule"/>
</dbReference>
<evidence type="ECO:0000256" key="3">
    <source>
        <dbReference type="ARBA" id="ARBA00006001"/>
    </source>
</evidence>
<dbReference type="SUPFAM" id="SSF64153">
    <property type="entry name" value="YjeF N-terminal domain-like"/>
    <property type="match status" value="1"/>
</dbReference>
<dbReference type="InterPro" id="IPR036652">
    <property type="entry name" value="YjeF_N_dom_sf"/>
</dbReference>
<dbReference type="PIRSF" id="PIRSF017184">
    <property type="entry name" value="Nnr"/>
    <property type="match status" value="1"/>
</dbReference>
<comment type="catalytic activity">
    <reaction evidence="16 17 18">
        <text>(6S)-NADPHX + ADP = AMP + phosphate + NADPH + H(+)</text>
        <dbReference type="Rhea" id="RHEA:32235"/>
        <dbReference type="ChEBI" id="CHEBI:15378"/>
        <dbReference type="ChEBI" id="CHEBI:43474"/>
        <dbReference type="ChEBI" id="CHEBI:57783"/>
        <dbReference type="ChEBI" id="CHEBI:64076"/>
        <dbReference type="ChEBI" id="CHEBI:456215"/>
        <dbReference type="ChEBI" id="CHEBI:456216"/>
        <dbReference type="EC" id="4.2.1.136"/>
    </reaction>
</comment>
<comment type="cofactor">
    <cofactor evidence="18">
        <name>K(+)</name>
        <dbReference type="ChEBI" id="CHEBI:29103"/>
    </cofactor>
    <text evidence="18">Binds 1 potassium ion per subunit.</text>
</comment>
<keyword evidence="10 17" id="KW-0520">NAD</keyword>
<dbReference type="SUPFAM" id="SSF53613">
    <property type="entry name" value="Ribokinase-like"/>
    <property type="match status" value="1"/>
</dbReference>
<comment type="caution">
    <text evidence="21">The sequence shown here is derived from an EMBL/GenBank/DDBJ whole genome shotgun (WGS) entry which is preliminary data.</text>
</comment>
<comment type="function">
    <text evidence="14 18">Bifunctional enzyme that catalyzes the epimerization of the S- and R-forms of NAD(P)HX and the dehydration of the S-form of NAD(P)HX at the expense of ADP, which is converted to AMP. This allows the repair of both epimers of NAD(P)HX, a damaged form of NAD(P)H that is a result of enzymatic or heat-dependent hydration.</text>
</comment>
<dbReference type="NCBIfam" id="TIGR00196">
    <property type="entry name" value="yjeF_cterm"/>
    <property type="match status" value="1"/>
</dbReference>
<comment type="similarity">
    <text evidence="17">Belongs to the NnrD/CARKD family.</text>
</comment>
<evidence type="ECO:0000259" key="19">
    <source>
        <dbReference type="PROSITE" id="PS51383"/>
    </source>
</evidence>
<evidence type="ECO:0000259" key="20">
    <source>
        <dbReference type="PROSITE" id="PS51385"/>
    </source>
</evidence>
<comment type="catalytic activity">
    <reaction evidence="2 18">
        <text>(6R)-NADPHX = (6S)-NADPHX</text>
        <dbReference type="Rhea" id="RHEA:32227"/>
        <dbReference type="ChEBI" id="CHEBI:64076"/>
        <dbReference type="ChEBI" id="CHEBI:64077"/>
        <dbReference type="EC" id="5.1.99.6"/>
    </reaction>
</comment>
<comment type="similarity">
    <text evidence="4 18">In the C-terminal section; belongs to the NnrD/CARKD family.</text>
</comment>
<evidence type="ECO:0000256" key="4">
    <source>
        <dbReference type="ARBA" id="ARBA00009524"/>
    </source>
</evidence>
<dbReference type="InterPro" id="IPR004443">
    <property type="entry name" value="YjeF_N_dom"/>
</dbReference>
<keyword evidence="6 17" id="KW-0547">Nucleotide-binding</keyword>
<comment type="catalytic activity">
    <reaction evidence="15 17 18">
        <text>(6S)-NADHX + ADP = AMP + phosphate + NADH + H(+)</text>
        <dbReference type="Rhea" id="RHEA:32223"/>
        <dbReference type="ChEBI" id="CHEBI:15378"/>
        <dbReference type="ChEBI" id="CHEBI:43474"/>
        <dbReference type="ChEBI" id="CHEBI:57945"/>
        <dbReference type="ChEBI" id="CHEBI:64074"/>
        <dbReference type="ChEBI" id="CHEBI:456215"/>
        <dbReference type="ChEBI" id="CHEBI:456216"/>
        <dbReference type="EC" id="4.2.1.136"/>
    </reaction>
</comment>
<feature type="domain" description="YjeF N-terminal" evidence="20">
    <location>
        <begin position="7"/>
        <end position="223"/>
    </location>
</feature>
<feature type="binding site" evidence="17">
    <location>
        <position position="340"/>
    </location>
    <ligand>
        <name>(6S)-NADPHX</name>
        <dbReference type="ChEBI" id="CHEBI:64076"/>
    </ligand>
</feature>
<evidence type="ECO:0000256" key="2">
    <source>
        <dbReference type="ARBA" id="ARBA00000909"/>
    </source>
</evidence>
<evidence type="ECO:0000256" key="12">
    <source>
        <dbReference type="ARBA" id="ARBA00023239"/>
    </source>
</evidence>
<dbReference type="InterPro" id="IPR030677">
    <property type="entry name" value="Nnr"/>
</dbReference>
<keyword evidence="5 18" id="KW-0479">Metal-binding</keyword>
<dbReference type="InterPro" id="IPR029056">
    <property type="entry name" value="Ribokinase-like"/>
</dbReference>
<comment type="catalytic activity">
    <reaction evidence="1 18">
        <text>(6R)-NADHX = (6S)-NADHX</text>
        <dbReference type="Rhea" id="RHEA:32215"/>
        <dbReference type="ChEBI" id="CHEBI:64074"/>
        <dbReference type="ChEBI" id="CHEBI:64075"/>
        <dbReference type="EC" id="5.1.99.6"/>
    </reaction>
</comment>
<evidence type="ECO:0000256" key="1">
    <source>
        <dbReference type="ARBA" id="ARBA00000013"/>
    </source>
</evidence>
<reference evidence="21" key="2">
    <citation type="submission" date="2020-09" db="EMBL/GenBank/DDBJ databases">
        <authorList>
            <person name="Sun Q."/>
            <person name="Kim S."/>
        </authorList>
    </citation>
    <scope>NUCLEOTIDE SEQUENCE</scope>
    <source>
        <strain evidence="21">KCTC 12870</strain>
    </source>
</reference>
<keyword evidence="7 17" id="KW-0067">ATP-binding</keyword>